<dbReference type="EMBL" id="JANAWD010000046">
    <property type="protein sequence ID" value="KAJ3489390.1"/>
    <property type="molecule type" value="Genomic_DNA"/>
</dbReference>
<evidence type="ECO:0000313" key="2">
    <source>
        <dbReference type="EMBL" id="KAJ3489390.1"/>
    </source>
</evidence>
<gene>
    <name evidence="2" type="ORF">NLI96_g2158</name>
</gene>
<dbReference type="InterPro" id="IPR001810">
    <property type="entry name" value="F-box_dom"/>
</dbReference>
<dbReference type="Gene3D" id="1.20.1280.50">
    <property type="match status" value="1"/>
</dbReference>
<reference evidence="2" key="1">
    <citation type="submission" date="2022-07" db="EMBL/GenBank/DDBJ databases">
        <title>Genome Sequence of Physisporinus lineatus.</title>
        <authorList>
            <person name="Buettner E."/>
        </authorList>
    </citation>
    <scope>NUCLEOTIDE SEQUENCE</scope>
    <source>
        <strain evidence="2">VT162</strain>
    </source>
</reference>
<comment type="caution">
    <text evidence="2">The sequence shown here is derived from an EMBL/GenBank/DDBJ whole genome shotgun (WGS) entry which is preliminary data.</text>
</comment>
<feature type="domain" description="F-box" evidence="1">
    <location>
        <begin position="5"/>
        <end position="51"/>
    </location>
</feature>
<dbReference type="Pfam" id="PF12937">
    <property type="entry name" value="F-box-like"/>
    <property type="match status" value="1"/>
</dbReference>
<protein>
    <recommendedName>
        <fullName evidence="1">F-box domain-containing protein</fullName>
    </recommendedName>
</protein>
<dbReference type="SUPFAM" id="SSF81383">
    <property type="entry name" value="F-box domain"/>
    <property type="match status" value="1"/>
</dbReference>
<evidence type="ECO:0000313" key="3">
    <source>
        <dbReference type="Proteomes" id="UP001212997"/>
    </source>
</evidence>
<accession>A0AAD5V990</accession>
<keyword evidence="3" id="KW-1185">Reference proteome</keyword>
<sequence>MEVQPPSLTSQPVELLLHILSFQHPKDIAQWRLVSKYFNDIIVGSSLLRYKLELEKSGFEDGPRSELEITERLQSLVAIQNIWSNPRPRVIAKRRIPILTKERYGEGGHWFTFHDGGLVRQTRDDRTSCSQLEIIDLSQVAEGGPFSIHKVSLKYRCSMAIVDPQQDLLIGEEQQVRLGTNSWVFSLAEVVRGALTFFTNSLVRNRLPSQVYLLSMIDGKPHPKATRGCVSLVHPEKADYDGFIQTIHGPFLLIVFYSPSTTNFSYYEVMHWPTWKLVKVLILFCDKHGSAAHGIDLLIGTEVSMCDSVLTALRVPFGSEYIYWRRSVFVSVVTSCSRVYSSQGCCRPNKQTFIEVWAMPPTDETAACGQLTLRAKFELPKFHNGCLGSVRFNTNNETFEETLLAGKYHDFTSPHPALITLSIRDHNLVIPISTLLEPCESQINPPTIPWSQWSSSLFLCHGMPPLRAIWGYRIMFPDKIWDFSPRAVKRTQLPCRSGHDVACKDWRKVMPTTLSCRKLKRVLPCITEWDRVWIAETASGPKNVTYGPLAGFDARILAISKSTGSRALNDPSNAQ</sequence>
<dbReference type="Proteomes" id="UP001212997">
    <property type="component" value="Unassembled WGS sequence"/>
</dbReference>
<dbReference type="PROSITE" id="PS50181">
    <property type="entry name" value="FBOX"/>
    <property type="match status" value="1"/>
</dbReference>
<dbReference type="AlphaFoldDB" id="A0AAD5V990"/>
<evidence type="ECO:0000259" key="1">
    <source>
        <dbReference type="PROSITE" id="PS50181"/>
    </source>
</evidence>
<proteinExistence type="predicted"/>
<dbReference type="InterPro" id="IPR036047">
    <property type="entry name" value="F-box-like_dom_sf"/>
</dbReference>
<organism evidence="2 3">
    <name type="scientific">Meripilus lineatus</name>
    <dbReference type="NCBI Taxonomy" id="2056292"/>
    <lineage>
        <taxon>Eukaryota</taxon>
        <taxon>Fungi</taxon>
        <taxon>Dikarya</taxon>
        <taxon>Basidiomycota</taxon>
        <taxon>Agaricomycotina</taxon>
        <taxon>Agaricomycetes</taxon>
        <taxon>Polyporales</taxon>
        <taxon>Meripilaceae</taxon>
        <taxon>Meripilus</taxon>
    </lineage>
</organism>
<name>A0AAD5V990_9APHY</name>